<name>A0ABD2MR21_9CUCU</name>
<dbReference type="AlphaFoldDB" id="A0ABD2MR21"/>
<reference evidence="1 2" key="1">
    <citation type="journal article" date="2021" name="BMC Biol.">
        <title>Horizontally acquired antibacterial genes associated with adaptive radiation of ladybird beetles.</title>
        <authorList>
            <person name="Li H.S."/>
            <person name="Tang X.F."/>
            <person name="Huang Y.H."/>
            <person name="Xu Z.Y."/>
            <person name="Chen M.L."/>
            <person name="Du X.Y."/>
            <person name="Qiu B.Y."/>
            <person name="Chen P.T."/>
            <person name="Zhang W."/>
            <person name="Slipinski A."/>
            <person name="Escalona H.E."/>
            <person name="Waterhouse R.M."/>
            <person name="Zwick A."/>
            <person name="Pang H."/>
        </authorList>
    </citation>
    <scope>NUCLEOTIDE SEQUENCE [LARGE SCALE GENOMIC DNA]</scope>
    <source>
        <strain evidence="1">SYSU2018</strain>
    </source>
</reference>
<keyword evidence="2" id="KW-1185">Reference proteome</keyword>
<evidence type="ECO:0000313" key="2">
    <source>
        <dbReference type="Proteomes" id="UP001516400"/>
    </source>
</evidence>
<gene>
    <name evidence="1" type="ORF">HHI36_007839</name>
</gene>
<accession>A0ABD2MR21</accession>
<proteinExistence type="predicted"/>
<sequence length="197" mass="22477">MEVNRLLGDEITYKVSIRKLSINSNVETKRIRLSDVLRLERIGDSEPPQNVSIDAVYELSCSRKLSDLEKAITNFNPENKINELKRIFTRLYHLKLSLERIHDDNVDIVTQTEVLIGWHEHLYIQSKKVFQDSVIREEEVSGLHISSLVASVPSLPEVVHTSSTRLPSRDVGADRVQNLITIMEEYNERQGGGSAQN</sequence>
<protein>
    <submittedName>
        <fullName evidence="1">Uncharacterized protein</fullName>
    </submittedName>
</protein>
<dbReference type="EMBL" id="JABFTP020000021">
    <property type="protein sequence ID" value="KAL3268737.1"/>
    <property type="molecule type" value="Genomic_DNA"/>
</dbReference>
<organism evidence="1 2">
    <name type="scientific">Cryptolaemus montrouzieri</name>
    <dbReference type="NCBI Taxonomy" id="559131"/>
    <lineage>
        <taxon>Eukaryota</taxon>
        <taxon>Metazoa</taxon>
        <taxon>Ecdysozoa</taxon>
        <taxon>Arthropoda</taxon>
        <taxon>Hexapoda</taxon>
        <taxon>Insecta</taxon>
        <taxon>Pterygota</taxon>
        <taxon>Neoptera</taxon>
        <taxon>Endopterygota</taxon>
        <taxon>Coleoptera</taxon>
        <taxon>Polyphaga</taxon>
        <taxon>Cucujiformia</taxon>
        <taxon>Coccinelloidea</taxon>
        <taxon>Coccinellidae</taxon>
        <taxon>Scymninae</taxon>
        <taxon>Scymnini</taxon>
        <taxon>Cryptolaemus</taxon>
    </lineage>
</organism>
<evidence type="ECO:0000313" key="1">
    <source>
        <dbReference type="EMBL" id="KAL3268737.1"/>
    </source>
</evidence>
<dbReference type="Proteomes" id="UP001516400">
    <property type="component" value="Unassembled WGS sequence"/>
</dbReference>
<comment type="caution">
    <text evidence="1">The sequence shown here is derived from an EMBL/GenBank/DDBJ whole genome shotgun (WGS) entry which is preliminary data.</text>
</comment>